<evidence type="ECO:0000256" key="3">
    <source>
        <dbReference type="ARBA" id="ARBA00020150"/>
    </source>
</evidence>
<dbReference type="STRING" id="1736691.SAMN06295964_0601"/>
<feature type="transmembrane region" description="Helical" evidence="9">
    <location>
        <begin position="208"/>
        <end position="228"/>
    </location>
</feature>
<dbReference type="PROSITE" id="PS01271">
    <property type="entry name" value="NA_SULFATE"/>
    <property type="match status" value="1"/>
</dbReference>
<keyword evidence="7 9" id="KW-0472">Membrane</keyword>
<keyword evidence="6 9" id="KW-1133">Transmembrane helix</keyword>
<dbReference type="GO" id="GO:0005886">
    <property type="term" value="C:plasma membrane"/>
    <property type="evidence" value="ECO:0007669"/>
    <property type="project" value="TreeGrafter"/>
</dbReference>
<evidence type="ECO:0000256" key="8">
    <source>
        <dbReference type="ARBA" id="ARBA00031174"/>
    </source>
</evidence>
<feature type="transmembrane region" description="Helical" evidence="9">
    <location>
        <begin position="344"/>
        <end position="360"/>
    </location>
</feature>
<comment type="subcellular location">
    <subcellularLocation>
        <location evidence="1">Membrane</location>
        <topology evidence="1">Multi-pass membrane protein</topology>
    </subcellularLocation>
</comment>
<feature type="transmembrane region" description="Helical" evidence="9">
    <location>
        <begin position="380"/>
        <end position="398"/>
    </location>
</feature>
<feature type="transmembrane region" description="Helical" evidence="9">
    <location>
        <begin position="306"/>
        <end position="324"/>
    </location>
</feature>
<keyword evidence="5 9" id="KW-0812">Transmembrane</keyword>
<evidence type="ECO:0000256" key="6">
    <source>
        <dbReference type="ARBA" id="ARBA00022989"/>
    </source>
</evidence>
<dbReference type="CDD" id="cd01115">
    <property type="entry name" value="SLC13_permease"/>
    <property type="match status" value="1"/>
</dbReference>
<sequence length="524" mass="55116">MSTAEERPTTYRTFDEVQETLSPAEQRFERIRRTTGLFAGPVLGIVAYLACSSLDEPAQRLAGVLAWVAVYWICEAIPIPVTAMLAMAAVIALGIAPADDVFGSFGNSTIFVFIGGFILAESMSKHGLDRRFAFGILSLPGIASSTTRIVVAFGAITAVLSGFVSNTATAAMMMPIAAGIVGFMASAMRRSGDGDVDVNPQRLRFATALMLMVAYSASVGGLLTPVGSPPNLIGRAYLEKELDITIPFFQWMVLAFPLVLVMFLVLCVLLMRLNKPELKHVEGVEGYITEEREKLGSMGTGGRNTLIAFGVAVTLWVLPGAVGLVTGGESATYDWLLEHLDEGAVAIFAASLLFLLPLNWGRREFTMNWNDAVKIDWGTIILFGSGIALGGLLSSTGLAETMGTSLGDLLGTETLVGITILATVIAVIISETTSNTASVVVVAPIAAQLALAADVNPAIPVLAAIFGASFGFMLPVSTPPNAIVYGTGMVPITKMLRSGLVFDIIGIVIIVTGVTVMANLLGIG</sequence>
<evidence type="ECO:0000256" key="9">
    <source>
        <dbReference type="SAM" id="Phobius"/>
    </source>
</evidence>
<feature type="transmembrane region" description="Helical" evidence="9">
    <location>
        <begin position="62"/>
        <end position="95"/>
    </location>
</feature>
<evidence type="ECO:0000313" key="10">
    <source>
        <dbReference type="EMBL" id="SKB04531.1"/>
    </source>
</evidence>
<evidence type="ECO:0000256" key="1">
    <source>
        <dbReference type="ARBA" id="ARBA00004141"/>
    </source>
</evidence>
<feature type="transmembrane region" description="Helical" evidence="9">
    <location>
        <begin position="101"/>
        <end position="120"/>
    </location>
</feature>
<dbReference type="PANTHER" id="PTHR10283">
    <property type="entry name" value="SOLUTE CARRIER FAMILY 13 MEMBER"/>
    <property type="match status" value="1"/>
</dbReference>
<protein>
    <recommendedName>
        <fullName evidence="3">Sodium-dependent dicarboxylate transporter SdcS</fullName>
    </recommendedName>
    <alternativeName>
        <fullName evidence="8">Na(+)/dicarboxylate symporter</fullName>
    </alternativeName>
</protein>
<dbReference type="OrthoDB" id="9766267at2"/>
<dbReference type="Proteomes" id="UP000191040">
    <property type="component" value="Chromosome I"/>
</dbReference>
<feature type="transmembrane region" description="Helical" evidence="9">
    <location>
        <begin position="499"/>
        <end position="521"/>
    </location>
</feature>
<dbReference type="Pfam" id="PF00939">
    <property type="entry name" value="Na_sulph_symp"/>
    <property type="match status" value="1"/>
</dbReference>
<dbReference type="InterPro" id="IPR001898">
    <property type="entry name" value="SLC13A/DASS"/>
</dbReference>
<gene>
    <name evidence="10" type="ORF">SAMN06295964_0601</name>
</gene>
<evidence type="ECO:0000256" key="4">
    <source>
        <dbReference type="ARBA" id="ARBA00022448"/>
    </source>
</evidence>
<dbReference type="AlphaFoldDB" id="A0A1T4YTD0"/>
<evidence type="ECO:0000256" key="7">
    <source>
        <dbReference type="ARBA" id="ARBA00023136"/>
    </source>
</evidence>
<keyword evidence="11" id="KW-1185">Reference proteome</keyword>
<dbReference type="RefSeq" id="WP_078698781.1">
    <property type="nucleotide sequence ID" value="NZ_LT796768.1"/>
</dbReference>
<evidence type="ECO:0000256" key="2">
    <source>
        <dbReference type="ARBA" id="ARBA00006772"/>
    </source>
</evidence>
<dbReference type="GO" id="GO:0015141">
    <property type="term" value="F:succinate transmembrane transporter activity"/>
    <property type="evidence" value="ECO:0007669"/>
    <property type="project" value="UniProtKB-ARBA"/>
</dbReference>
<feature type="transmembrane region" description="Helical" evidence="9">
    <location>
        <begin position="248"/>
        <end position="271"/>
    </location>
</feature>
<feature type="transmembrane region" description="Helical" evidence="9">
    <location>
        <begin position="436"/>
        <end position="453"/>
    </location>
</feature>
<feature type="transmembrane region" description="Helical" evidence="9">
    <location>
        <begin position="410"/>
        <end position="429"/>
    </location>
</feature>
<accession>A0A1T4YTD0</accession>
<feature type="transmembrane region" description="Helical" evidence="9">
    <location>
        <begin position="168"/>
        <end position="187"/>
    </location>
</feature>
<evidence type="ECO:0000313" key="11">
    <source>
        <dbReference type="Proteomes" id="UP000191040"/>
    </source>
</evidence>
<keyword evidence="4" id="KW-0813">Transport</keyword>
<name>A0A1T4YTD0_9ACTN</name>
<dbReference type="InterPro" id="IPR031312">
    <property type="entry name" value="Na/sul_symport_CS"/>
</dbReference>
<dbReference type="PANTHER" id="PTHR10283:SF82">
    <property type="entry name" value="SOLUTE CARRIER FAMILY 13 MEMBER 2"/>
    <property type="match status" value="1"/>
</dbReference>
<dbReference type="EMBL" id="LT796768">
    <property type="protein sequence ID" value="SKB04531.1"/>
    <property type="molecule type" value="Genomic_DNA"/>
</dbReference>
<dbReference type="NCBIfam" id="TIGR00785">
    <property type="entry name" value="dass"/>
    <property type="match status" value="1"/>
</dbReference>
<feature type="transmembrane region" description="Helical" evidence="9">
    <location>
        <begin position="459"/>
        <end position="478"/>
    </location>
</feature>
<comment type="similarity">
    <text evidence="2">Belongs to the SLC13A/DASS transporter (TC 2.A.47) family. NADC subfamily.</text>
</comment>
<proteinExistence type="inferred from homology"/>
<organism evidence="10 11">
    <name type="scientific">Aeromicrobium choanae</name>
    <dbReference type="NCBI Taxonomy" id="1736691"/>
    <lineage>
        <taxon>Bacteria</taxon>
        <taxon>Bacillati</taxon>
        <taxon>Actinomycetota</taxon>
        <taxon>Actinomycetes</taxon>
        <taxon>Propionibacteriales</taxon>
        <taxon>Nocardioidaceae</taxon>
        <taxon>Aeromicrobium</taxon>
    </lineage>
</organism>
<feature type="transmembrane region" description="Helical" evidence="9">
    <location>
        <begin position="132"/>
        <end position="156"/>
    </location>
</feature>
<reference evidence="11" key="1">
    <citation type="submission" date="2017-02" db="EMBL/GenBank/DDBJ databases">
        <authorList>
            <person name="Varghese N."/>
            <person name="Submissions S."/>
        </authorList>
    </citation>
    <scope>NUCLEOTIDE SEQUENCE [LARGE SCALE GENOMIC DNA]</scope>
    <source>
        <strain evidence="11">9H-4</strain>
    </source>
</reference>
<evidence type="ECO:0000256" key="5">
    <source>
        <dbReference type="ARBA" id="ARBA00022692"/>
    </source>
</evidence>